<dbReference type="SMART" id="SM00855">
    <property type="entry name" value="PGAM"/>
    <property type="match status" value="1"/>
</dbReference>
<sequence length="184" mass="20592">MRRLMLLRHAKTEHDAPSGHDHDRRLDERGRRDAAAIGTWIGRHPPFPDAVLVSTAVRALQTWEIARDAMKDAVRERPPQPQVELLDELYGAEPTQLLRIIRMAEVDDPARLMLIGHNPGMHELALMLASSGDAAAKKSLEDNLPTAGLAVLDFAIDDWSEVAFRRGKLVRFTSPKLLKQALDD</sequence>
<comment type="caution">
    <text evidence="2">The sequence shown here is derived from an EMBL/GenBank/DDBJ whole genome shotgun (WGS) entry which is preliminary data.</text>
</comment>
<feature type="compositionally biased region" description="Basic and acidic residues" evidence="1">
    <location>
        <begin position="10"/>
        <end position="29"/>
    </location>
</feature>
<dbReference type="Proteomes" id="UP000051913">
    <property type="component" value="Unassembled WGS sequence"/>
</dbReference>
<dbReference type="Pfam" id="PF00300">
    <property type="entry name" value="His_Phos_1"/>
    <property type="match status" value="1"/>
</dbReference>
<proteinExistence type="predicted"/>
<dbReference type="Gene3D" id="3.40.50.1240">
    <property type="entry name" value="Phosphoglycerate mutase-like"/>
    <property type="match status" value="1"/>
</dbReference>
<gene>
    <name evidence="2" type="ORF">CP49_19140</name>
</gene>
<feature type="region of interest" description="Disordered" evidence="1">
    <location>
        <begin position="9"/>
        <end position="29"/>
    </location>
</feature>
<dbReference type="AlphaFoldDB" id="A0A0R3M2L5"/>
<keyword evidence="3" id="KW-1185">Reference proteome</keyword>
<dbReference type="PANTHER" id="PTHR47623:SF1">
    <property type="entry name" value="OS09G0287300 PROTEIN"/>
    <property type="match status" value="1"/>
</dbReference>
<accession>A0A0R3M2L5</accession>
<dbReference type="InterPro" id="IPR029033">
    <property type="entry name" value="His_PPase_superfam"/>
</dbReference>
<reference evidence="2 3" key="1">
    <citation type="submission" date="2014-03" db="EMBL/GenBank/DDBJ databases">
        <title>Bradyrhizobium valentinum sp. nov., isolated from effective nodules of Lupinus mariae-josephae, a lupine endemic of basic-lime soils in Eastern Spain.</title>
        <authorList>
            <person name="Duran D."/>
            <person name="Rey L."/>
            <person name="Navarro A."/>
            <person name="Busquets A."/>
            <person name="Imperial J."/>
            <person name="Ruiz-Argueso T."/>
        </authorList>
    </citation>
    <scope>NUCLEOTIDE SEQUENCE [LARGE SCALE GENOMIC DNA]</scope>
    <source>
        <strain evidence="2 3">LmjM3</strain>
    </source>
</reference>
<dbReference type="PANTHER" id="PTHR47623">
    <property type="entry name" value="OS09G0287300 PROTEIN"/>
    <property type="match status" value="1"/>
</dbReference>
<dbReference type="EMBL" id="LLXX01000096">
    <property type="protein sequence ID" value="KRR07214.1"/>
    <property type="molecule type" value="Genomic_DNA"/>
</dbReference>
<dbReference type="SUPFAM" id="SSF53254">
    <property type="entry name" value="Phosphoglycerate mutase-like"/>
    <property type="match status" value="1"/>
</dbReference>
<dbReference type="OrthoDB" id="9810154at2"/>
<name>A0A0R3M2L5_9BRAD</name>
<evidence type="ECO:0000313" key="2">
    <source>
        <dbReference type="EMBL" id="KRR07214.1"/>
    </source>
</evidence>
<dbReference type="RefSeq" id="WP_057850977.1">
    <property type="nucleotide sequence ID" value="NZ_LLXX01000096.1"/>
</dbReference>
<dbReference type="STRING" id="1518501.CQ10_01050"/>
<evidence type="ECO:0000313" key="3">
    <source>
        <dbReference type="Proteomes" id="UP000051913"/>
    </source>
</evidence>
<dbReference type="CDD" id="cd07067">
    <property type="entry name" value="HP_PGM_like"/>
    <property type="match status" value="1"/>
</dbReference>
<dbReference type="InterPro" id="IPR013078">
    <property type="entry name" value="His_Pase_superF_clade-1"/>
</dbReference>
<protein>
    <submittedName>
        <fullName evidence="2">Phosphohistidine phosphatase</fullName>
    </submittedName>
</protein>
<organism evidence="2 3">
    <name type="scientific">Bradyrhizobium valentinum</name>
    <dbReference type="NCBI Taxonomy" id="1518501"/>
    <lineage>
        <taxon>Bacteria</taxon>
        <taxon>Pseudomonadati</taxon>
        <taxon>Pseudomonadota</taxon>
        <taxon>Alphaproteobacteria</taxon>
        <taxon>Hyphomicrobiales</taxon>
        <taxon>Nitrobacteraceae</taxon>
        <taxon>Bradyrhizobium</taxon>
    </lineage>
</organism>
<evidence type="ECO:0000256" key="1">
    <source>
        <dbReference type="SAM" id="MobiDB-lite"/>
    </source>
</evidence>